<comment type="pathway">
    <text evidence="1 14">Purine metabolism; IMP biosynthesis via de novo pathway; 5-amino-1-(5-phospho-D-ribosyl)imidazole-4-carboxamide from 5-amino-1-(5-phospho-D-ribosyl)imidazole-4-carboxylate: step 2/2.</text>
</comment>
<dbReference type="Proteomes" id="UP000073604">
    <property type="component" value="Chromosome"/>
</dbReference>
<dbReference type="InterPro" id="IPR020557">
    <property type="entry name" value="Fumarate_lyase_CS"/>
</dbReference>
<evidence type="ECO:0000256" key="1">
    <source>
        <dbReference type="ARBA" id="ARBA00004706"/>
    </source>
</evidence>
<evidence type="ECO:0000256" key="9">
    <source>
        <dbReference type="ARBA" id="ARBA00024477"/>
    </source>
</evidence>
<dbReference type="STRING" id="53952.A0127_01905"/>
<dbReference type="SUPFAM" id="SSF48557">
    <property type="entry name" value="L-aspartase-like"/>
    <property type="match status" value="1"/>
</dbReference>
<proteinExistence type="inferred from homology"/>
<dbReference type="Gene3D" id="1.20.200.10">
    <property type="entry name" value="Fumarase/aspartase (Central domain)"/>
    <property type="match status" value="1"/>
</dbReference>
<gene>
    <name evidence="16" type="ORF">A0127_01905</name>
</gene>
<accession>A0A142CTA9</accession>
<dbReference type="GO" id="GO:0004018">
    <property type="term" value="F:N6-(1,2-dicarboxyethyl)AMP AMP-lyase (fumarate-forming) activity"/>
    <property type="evidence" value="ECO:0007669"/>
    <property type="project" value="UniProtKB-UniRule"/>
</dbReference>
<dbReference type="Gene3D" id="1.10.275.10">
    <property type="entry name" value="Fumarase/aspartase (N-terminal domain)"/>
    <property type="match status" value="1"/>
</dbReference>
<evidence type="ECO:0000259" key="15">
    <source>
        <dbReference type="SMART" id="SM00998"/>
    </source>
</evidence>
<dbReference type="InterPro" id="IPR022761">
    <property type="entry name" value="Fumarate_lyase_N"/>
</dbReference>
<comment type="catalytic activity">
    <reaction evidence="9">
        <text>(2S)-2-[5-amino-1-(5-phospho-beta-D-ribosyl)imidazole-4-carboxamido]succinate = 5-amino-1-(5-phospho-beta-D-ribosyl)imidazole-4-carboxamide + fumarate</text>
        <dbReference type="Rhea" id="RHEA:23920"/>
        <dbReference type="ChEBI" id="CHEBI:29806"/>
        <dbReference type="ChEBI" id="CHEBI:58443"/>
        <dbReference type="ChEBI" id="CHEBI:58475"/>
        <dbReference type="EC" id="4.3.2.2"/>
    </reaction>
    <physiologicalReaction direction="left-to-right" evidence="9">
        <dbReference type="Rhea" id="RHEA:23921"/>
    </physiologicalReaction>
</comment>
<dbReference type="PRINTS" id="PR00145">
    <property type="entry name" value="ARGSUCLYASE"/>
</dbReference>
<evidence type="ECO:0000256" key="6">
    <source>
        <dbReference type="ARBA" id="ARBA00017058"/>
    </source>
</evidence>
<dbReference type="GO" id="GO:0044208">
    <property type="term" value="P:'de novo' AMP biosynthetic process"/>
    <property type="evidence" value="ECO:0007669"/>
    <property type="project" value="UniProtKB-UniPathway"/>
</dbReference>
<dbReference type="EMBL" id="CP014750">
    <property type="protein sequence ID" value="AMQ18011.1"/>
    <property type="molecule type" value="Genomic_DNA"/>
</dbReference>
<dbReference type="KEGG" id="tpep:A0127_01905"/>
<keyword evidence="8 14" id="KW-0456">Lyase</keyword>
<protein>
    <recommendedName>
        <fullName evidence="6 13">Adenylosuccinate lyase</fullName>
        <shortName evidence="14">ASL</shortName>
        <ecNumber evidence="5 13">4.3.2.2</ecNumber>
    </recommendedName>
    <alternativeName>
        <fullName evidence="11 14">Adenylosuccinase</fullName>
    </alternativeName>
</protein>
<dbReference type="UniPathway" id="UPA00075">
    <property type="reaction ID" value="UER00336"/>
</dbReference>
<sequence>MAVHPIDYRYGSEEMRRIWDEENKLQKLLDVEAALARAHAKVGNIPEESARVISERGNTKWVKLERVKEIEEEIHHDIMAVVKALSEVCGEHGKYVHLGATSNDIIDTANALLIKESLAIVERDLKELRSILKKLAKEHKYTVCIGRTHGQHAVPTTYGMKFAIWLDEVQRHIDRINQLKERVLVGQMSGAVGTMASFGERGLEIQRLVMEDLSLKPARITNQIIQRDVYAELMMVLALIASTLDKIALEIRNLQRTEILEVSEPFGKKQVGSSTMPHKRNPIRSEKVSGLARVLYSNVIPALLNNPLWHERDLTNSSVERVILPESFVLLDEMLKTTIKVLSGLEFFPGNIKRNLYLTNNLIMAEPLMLKLTEKGMGRQEAHELVRQLAMKAFHEKRDLLEVVRESEEAMKYLTEEDLESLKPENYIGLAPQIVDNVIAFIEAREREEAIKGE</sequence>
<dbReference type="GO" id="GO:0006189">
    <property type="term" value="P:'de novo' IMP biosynthetic process"/>
    <property type="evidence" value="ECO:0007669"/>
    <property type="project" value="UniProtKB-UniPathway"/>
</dbReference>
<comment type="catalytic activity">
    <reaction evidence="12">
        <text>N(6)-(1,2-dicarboxyethyl)-AMP = fumarate + AMP</text>
        <dbReference type="Rhea" id="RHEA:16853"/>
        <dbReference type="ChEBI" id="CHEBI:29806"/>
        <dbReference type="ChEBI" id="CHEBI:57567"/>
        <dbReference type="ChEBI" id="CHEBI:456215"/>
        <dbReference type="EC" id="4.3.2.2"/>
    </reaction>
    <physiologicalReaction direction="left-to-right" evidence="12">
        <dbReference type="Rhea" id="RHEA:16854"/>
    </physiologicalReaction>
</comment>
<evidence type="ECO:0000256" key="4">
    <source>
        <dbReference type="ARBA" id="ARBA00011668"/>
    </source>
</evidence>
<comment type="pathway">
    <text evidence="2 14">Purine metabolism; AMP biosynthesis via de novo pathway; AMP from IMP: step 2/2.</text>
</comment>
<dbReference type="GeneID" id="27139261"/>
<dbReference type="GO" id="GO:0070626">
    <property type="term" value="F:(S)-2-(5-amino-1-(5-phospho-D-ribosyl)imidazole-4-carboxamido) succinate lyase (fumarate-forming) activity"/>
    <property type="evidence" value="ECO:0007669"/>
    <property type="project" value="TreeGrafter"/>
</dbReference>
<evidence type="ECO:0000256" key="2">
    <source>
        <dbReference type="ARBA" id="ARBA00004734"/>
    </source>
</evidence>
<dbReference type="CDD" id="cd01360">
    <property type="entry name" value="Adenylsuccinate_lyase_1"/>
    <property type="match status" value="1"/>
</dbReference>
<dbReference type="SMART" id="SM00998">
    <property type="entry name" value="ADSL_C"/>
    <property type="match status" value="1"/>
</dbReference>
<evidence type="ECO:0000256" key="5">
    <source>
        <dbReference type="ARBA" id="ARBA00012339"/>
    </source>
</evidence>
<dbReference type="PANTHER" id="PTHR43172">
    <property type="entry name" value="ADENYLOSUCCINATE LYASE"/>
    <property type="match status" value="1"/>
</dbReference>
<evidence type="ECO:0000256" key="10">
    <source>
        <dbReference type="ARBA" id="ARBA00025012"/>
    </source>
</evidence>
<dbReference type="PROSITE" id="PS00163">
    <property type="entry name" value="FUMARATE_LYASES"/>
    <property type="match status" value="1"/>
</dbReference>
<evidence type="ECO:0000256" key="14">
    <source>
        <dbReference type="RuleBase" id="RU361172"/>
    </source>
</evidence>
<evidence type="ECO:0000256" key="12">
    <source>
        <dbReference type="ARBA" id="ARBA00049115"/>
    </source>
</evidence>
<dbReference type="PRINTS" id="PR00149">
    <property type="entry name" value="FUMRATELYASE"/>
</dbReference>
<dbReference type="RefSeq" id="WP_062387269.1">
    <property type="nucleotide sequence ID" value="NZ_CP014750.1"/>
</dbReference>
<keyword evidence="17" id="KW-1185">Reference proteome</keyword>
<name>A0A142CTA9_9EURY</name>
<evidence type="ECO:0000256" key="13">
    <source>
        <dbReference type="NCBIfam" id="TIGR00928"/>
    </source>
</evidence>
<dbReference type="OrthoDB" id="7033at2157"/>
<dbReference type="UniPathway" id="UPA00074">
    <property type="reaction ID" value="UER00132"/>
</dbReference>
<dbReference type="InterPro" id="IPR019468">
    <property type="entry name" value="AdenyloSucc_lyase_C"/>
</dbReference>
<dbReference type="InterPro" id="IPR008948">
    <property type="entry name" value="L-Aspartase-like"/>
</dbReference>
<organism evidence="16 17">
    <name type="scientific">Thermococcus peptonophilus</name>
    <dbReference type="NCBI Taxonomy" id="53952"/>
    <lineage>
        <taxon>Archaea</taxon>
        <taxon>Methanobacteriati</taxon>
        <taxon>Methanobacteriota</taxon>
        <taxon>Thermococci</taxon>
        <taxon>Thermococcales</taxon>
        <taxon>Thermococcaceae</taxon>
        <taxon>Thermococcus</taxon>
    </lineage>
</organism>
<dbReference type="Pfam" id="PF10397">
    <property type="entry name" value="ADSL_C"/>
    <property type="match status" value="1"/>
</dbReference>
<dbReference type="EC" id="4.3.2.2" evidence="5 13"/>
<dbReference type="AlphaFoldDB" id="A0A142CTA9"/>
<dbReference type="InterPro" id="IPR024083">
    <property type="entry name" value="Fumarase/histidase_N"/>
</dbReference>
<evidence type="ECO:0000256" key="7">
    <source>
        <dbReference type="ARBA" id="ARBA00022755"/>
    </source>
</evidence>
<comment type="subunit">
    <text evidence="4">Homotetramer. Residues from neighboring subunits contribute catalytic and substrate-binding residues to each active site.</text>
</comment>
<dbReference type="InterPro" id="IPR000362">
    <property type="entry name" value="Fumarate_lyase_fam"/>
</dbReference>
<evidence type="ECO:0000256" key="3">
    <source>
        <dbReference type="ARBA" id="ARBA00008273"/>
    </source>
</evidence>
<evidence type="ECO:0000256" key="8">
    <source>
        <dbReference type="ARBA" id="ARBA00023239"/>
    </source>
</evidence>
<dbReference type="Pfam" id="PF00206">
    <property type="entry name" value="Lyase_1"/>
    <property type="match status" value="1"/>
</dbReference>
<evidence type="ECO:0000313" key="17">
    <source>
        <dbReference type="Proteomes" id="UP000073604"/>
    </source>
</evidence>
<dbReference type="PANTHER" id="PTHR43172:SF1">
    <property type="entry name" value="ADENYLOSUCCINATE LYASE"/>
    <property type="match status" value="1"/>
</dbReference>
<dbReference type="FunFam" id="1.20.200.10:FF:000008">
    <property type="entry name" value="Adenylosuccinate lyase"/>
    <property type="match status" value="1"/>
</dbReference>
<evidence type="ECO:0000313" key="16">
    <source>
        <dbReference type="EMBL" id="AMQ18011.1"/>
    </source>
</evidence>
<reference evidence="17" key="1">
    <citation type="submission" date="2016-03" db="EMBL/GenBank/DDBJ databases">
        <authorList>
            <person name="Oger P.M."/>
        </authorList>
    </citation>
    <scope>NUCLEOTIDE SEQUENCE [LARGE SCALE GENOMIC DNA]</scope>
    <source>
        <strain evidence="17">OG-1</strain>
    </source>
</reference>
<dbReference type="GO" id="GO:0005829">
    <property type="term" value="C:cytosol"/>
    <property type="evidence" value="ECO:0007669"/>
    <property type="project" value="TreeGrafter"/>
</dbReference>
<dbReference type="FunFam" id="1.10.275.10:FF:000012">
    <property type="entry name" value="Adenylosuccinate lyase"/>
    <property type="match status" value="1"/>
</dbReference>
<dbReference type="NCBIfam" id="TIGR00928">
    <property type="entry name" value="purB"/>
    <property type="match status" value="1"/>
</dbReference>
<dbReference type="FunFam" id="1.10.40.30:FF:000007">
    <property type="entry name" value="Adenylosuccinate lyase"/>
    <property type="match status" value="1"/>
</dbReference>
<dbReference type="Gene3D" id="1.10.40.30">
    <property type="entry name" value="Fumarase/aspartase (C-terminal domain)"/>
    <property type="match status" value="1"/>
</dbReference>
<evidence type="ECO:0000256" key="11">
    <source>
        <dbReference type="ARBA" id="ARBA00030717"/>
    </source>
</evidence>
<dbReference type="InterPro" id="IPR004769">
    <property type="entry name" value="Pur_lyase"/>
</dbReference>
<feature type="domain" description="Adenylosuccinate lyase C-terminal" evidence="15">
    <location>
        <begin position="360"/>
        <end position="439"/>
    </location>
</feature>
<keyword evidence="7 14" id="KW-0658">Purine biosynthesis</keyword>
<comment type="similarity">
    <text evidence="3 14">Belongs to the lyase 1 family. Adenylosuccinate lyase subfamily.</text>
</comment>
<comment type="function">
    <text evidence="10">Catalyzes two reactions in de novo purine nucleotide biosynthesis. Catalyzes the breakdown of 5-aminoimidazole- (N-succinylocarboxamide) ribotide (SAICAR or 2-[5-amino-1-(5-phospho-beta-D-ribosyl)imidazole-4-carboxamido]succinate) to 5-aminoimidazole-4-carboxamide ribotide (AICAR or 5-amino-1-(5-phospho-beta-D-ribosyl)imidazole-4-carboxamide) and fumarate, and of adenylosuccinate (ADS or N(6)-(1,2-dicarboxyethyl)-AMP) to adenosine monophosphate (AMP) and fumarate.</text>
</comment>